<evidence type="ECO:0000259" key="1">
    <source>
        <dbReference type="PROSITE" id="PS51729"/>
    </source>
</evidence>
<keyword evidence="3" id="KW-1185">Reference proteome</keyword>
<evidence type="ECO:0000313" key="2">
    <source>
        <dbReference type="EMBL" id="SDH49123.1"/>
    </source>
</evidence>
<dbReference type="Gene3D" id="3.40.630.30">
    <property type="match status" value="1"/>
</dbReference>
<dbReference type="InterPro" id="IPR045057">
    <property type="entry name" value="Gcn5-rel_NAT"/>
</dbReference>
<dbReference type="PANTHER" id="PTHR31435:SF10">
    <property type="entry name" value="BSR4717 PROTEIN"/>
    <property type="match status" value="1"/>
</dbReference>
<dbReference type="SUPFAM" id="SSF55729">
    <property type="entry name" value="Acyl-CoA N-acyltransferases (Nat)"/>
    <property type="match status" value="1"/>
</dbReference>
<organism evidence="2 3">
    <name type="scientific">Agrococcus jejuensis</name>
    <dbReference type="NCBI Taxonomy" id="399736"/>
    <lineage>
        <taxon>Bacteria</taxon>
        <taxon>Bacillati</taxon>
        <taxon>Actinomycetota</taxon>
        <taxon>Actinomycetes</taxon>
        <taxon>Micrococcales</taxon>
        <taxon>Microbacteriaceae</taxon>
        <taxon>Agrococcus</taxon>
    </lineage>
</organism>
<reference evidence="3" key="1">
    <citation type="submission" date="2016-10" db="EMBL/GenBank/DDBJ databases">
        <authorList>
            <person name="Varghese N."/>
            <person name="Submissions S."/>
        </authorList>
    </citation>
    <scope>NUCLEOTIDE SEQUENCE [LARGE SCALE GENOMIC DNA]</scope>
    <source>
        <strain evidence="3">DSM 22002</strain>
    </source>
</reference>
<protein>
    <recommendedName>
        <fullName evidence="1">N-acetyltransferase domain-containing protein</fullName>
    </recommendedName>
</protein>
<dbReference type="OrthoDB" id="5405911at2"/>
<dbReference type="RefSeq" id="WP_092503690.1">
    <property type="nucleotide sequence ID" value="NZ_LT629695.1"/>
</dbReference>
<dbReference type="EMBL" id="LT629695">
    <property type="protein sequence ID" value="SDH49123.1"/>
    <property type="molecule type" value="Genomic_DNA"/>
</dbReference>
<accession>A0A1G8CV68</accession>
<evidence type="ECO:0000313" key="3">
    <source>
        <dbReference type="Proteomes" id="UP000198822"/>
    </source>
</evidence>
<gene>
    <name evidence="2" type="ORF">SAMN04489720_1414</name>
</gene>
<dbReference type="PANTHER" id="PTHR31435">
    <property type="entry name" value="PROTEIN NATD1"/>
    <property type="match status" value="1"/>
</dbReference>
<proteinExistence type="predicted"/>
<dbReference type="Proteomes" id="UP000198822">
    <property type="component" value="Chromosome I"/>
</dbReference>
<dbReference type="Pfam" id="PF14542">
    <property type="entry name" value="Acetyltransf_CG"/>
    <property type="match status" value="1"/>
</dbReference>
<dbReference type="STRING" id="399736.SAMN04489720_1414"/>
<dbReference type="AlphaFoldDB" id="A0A1G8CV68"/>
<feature type="domain" description="N-acetyltransferase" evidence="1">
    <location>
        <begin position="5"/>
        <end position="92"/>
    </location>
</feature>
<dbReference type="InterPro" id="IPR016181">
    <property type="entry name" value="Acyl_CoA_acyltransferase"/>
</dbReference>
<name>A0A1G8CV68_9MICO</name>
<dbReference type="InterPro" id="IPR031165">
    <property type="entry name" value="GNAT_YJDJ"/>
</dbReference>
<sequence>MSSVRKGEAGDRFEIVDDAGVVAGRAYFVEVAGARVFFHTKVDDAYAGQGLGRELVVAALDATRADGLHVMPVCPYVAKVVAADQRWADIVVAVTQDALDAIEARTQR</sequence>
<dbReference type="PROSITE" id="PS51729">
    <property type="entry name" value="GNAT_YJDJ"/>
    <property type="match status" value="1"/>
</dbReference>